<proteinExistence type="predicted"/>
<accession>A0A6M3JZ40</accession>
<name>A0A6M3JZ40_9ZZZZ</name>
<evidence type="ECO:0000313" key="1">
    <source>
        <dbReference type="EMBL" id="QJA75406.1"/>
    </source>
</evidence>
<reference evidence="1" key="1">
    <citation type="submission" date="2020-03" db="EMBL/GenBank/DDBJ databases">
        <title>The deep terrestrial virosphere.</title>
        <authorList>
            <person name="Holmfeldt K."/>
            <person name="Nilsson E."/>
            <person name="Simone D."/>
            <person name="Lopez-Fernandez M."/>
            <person name="Wu X."/>
            <person name="de Brujin I."/>
            <person name="Lundin D."/>
            <person name="Andersson A."/>
            <person name="Bertilsson S."/>
            <person name="Dopson M."/>
        </authorList>
    </citation>
    <scope>NUCLEOTIDE SEQUENCE</scope>
    <source>
        <strain evidence="1">MM415A01786</strain>
    </source>
</reference>
<dbReference type="EMBL" id="MT142162">
    <property type="protein sequence ID" value="QJA75406.1"/>
    <property type="molecule type" value="Genomic_DNA"/>
</dbReference>
<dbReference type="AlphaFoldDB" id="A0A6M3JZ40"/>
<protein>
    <submittedName>
        <fullName evidence="1">Uncharacterized protein</fullName>
    </submittedName>
</protein>
<organism evidence="1">
    <name type="scientific">viral metagenome</name>
    <dbReference type="NCBI Taxonomy" id="1070528"/>
    <lineage>
        <taxon>unclassified sequences</taxon>
        <taxon>metagenomes</taxon>
        <taxon>organismal metagenomes</taxon>
    </lineage>
</organism>
<sequence length="59" mass="6637">MMPTVDPKQKELVIRASNLLHEWLAEKKVGNISVNVFKGSITSINTNETLKPKDLTKTE</sequence>
<gene>
    <name evidence="1" type="ORF">MM415A01786_0004</name>
</gene>